<dbReference type="Proteomes" id="UP000294933">
    <property type="component" value="Unassembled WGS sequence"/>
</dbReference>
<organism evidence="2 3">
    <name type="scientific">Rickenella mellea</name>
    <dbReference type="NCBI Taxonomy" id="50990"/>
    <lineage>
        <taxon>Eukaryota</taxon>
        <taxon>Fungi</taxon>
        <taxon>Dikarya</taxon>
        <taxon>Basidiomycota</taxon>
        <taxon>Agaricomycotina</taxon>
        <taxon>Agaricomycetes</taxon>
        <taxon>Hymenochaetales</taxon>
        <taxon>Rickenellaceae</taxon>
        <taxon>Rickenella</taxon>
    </lineage>
</organism>
<dbReference type="VEuPathDB" id="FungiDB:BD410DRAFT_780522"/>
<gene>
    <name evidence="2" type="ORF">BD410DRAFT_780522</name>
</gene>
<keyword evidence="3" id="KW-1185">Reference proteome</keyword>
<evidence type="ECO:0000313" key="2">
    <source>
        <dbReference type="EMBL" id="TDL30002.1"/>
    </source>
</evidence>
<sequence>MQFTVSLVLLVGIATFVVATPVADPLIAPISPTAIPTAAPSCPLDELGDDVVHPACF</sequence>
<protein>
    <submittedName>
        <fullName evidence="2">Uncharacterized protein</fullName>
    </submittedName>
</protein>
<reference evidence="2 3" key="1">
    <citation type="submission" date="2018-06" db="EMBL/GenBank/DDBJ databases">
        <title>A transcriptomic atlas of mushroom development highlights an independent origin of complex multicellularity.</title>
        <authorList>
            <consortium name="DOE Joint Genome Institute"/>
            <person name="Krizsan K."/>
            <person name="Almasi E."/>
            <person name="Merenyi Z."/>
            <person name="Sahu N."/>
            <person name="Viragh M."/>
            <person name="Koszo T."/>
            <person name="Mondo S."/>
            <person name="Kiss B."/>
            <person name="Balint B."/>
            <person name="Kues U."/>
            <person name="Barry K."/>
            <person name="Hegedus J.C."/>
            <person name="Henrissat B."/>
            <person name="Johnson J."/>
            <person name="Lipzen A."/>
            <person name="Ohm R."/>
            <person name="Nagy I."/>
            <person name="Pangilinan J."/>
            <person name="Yan J."/>
            <person name="Xiong Y."/>
            <person name="Grigoriev I.V."/>
            <person name="Hibbett D.S."/>
            <person name="Nagy L.G."/>
        </authorList>
    </citation>
    <scope>NUCLEOTIDE SEQUENCE [LARGE SCALE GENOMIC DNA]</scope>
    <source>
        <strain evidence="2 3">SZMC22713</strain>
    </source>
</reference>
<dbReference type="EMBL" id="ML170156">
    <property type="protein sequence ID" value="TDL30002.1"/>
    <property type="molecule type" value="Genomic_DNA"/>
</dbReference>
<proteinExistence type="predicted"/>
<evidence type="ECO:0000313" key="3">
    <source>
        <dbReference type="Proteomes" id="UP000294933"/>
    </source>
</evidence>
<feature type="chain" id="PRO_5020388692" evidence="1">
    <location>
        <begin position="20"/>
        <end position="57"/>
    </location>
</feature>
<name>A0A4R5XGT3_9AGAM</name>
<evidence type="ECO:0000256" key="1">
    <source>
        <dbReference type="SAM" id="SignalP"/>
    </source>
</evidence>
<keyword evidence="1" id="KW-0732">Signal</keyword>
<accession>A0A4R5XGT3</accession>
<dbReference type="AlphaFoldDB" id="A0A4R5XGT3"/>
<feature type="signal peptide" evidence="1">
    <location>
        <begin position="1"/>
        <end position="19"/>
    </location>
</feature>